<gene>
    <name evidence="1" type="ORF">INT43_000281</name>
</gene>
<keyword evidence="2" id="KW-1185">Reference proteome</keyword>
<feature type="non-terminal residue" evidence="1">
    <location>
        <position position="1"/>
    </location>
</feature>
<reference evidence="1" key="1">
    <citation type="submission" date="2020-12" db="EMBL/GenBank/DDBJ databases">
        <title>Metabolic potential, ecology and presence of endohyphal bacteria is reflected in genomic diversity of Mucoromycotina.</title>
        <authorList>
            <person name="Muszewska A."/>
            <person name="Okrasinska A."/>
            <person name="Steczkiewicz K."/>
            <person name="Drgas O."/>
            <person name="Orlowska M."/>
            <person name="Perlinska-Lenart U."/>
            <person name="Aleksandrzak-Piekarczyk T."/>
            <person name="Szatraj K."/>
            <person name="Zielenkiewicz U."/>
            <person name="Pilsyk S."/>
            <person name="Malc E."/>
            <person name="Mieczkowski P."/>
            <person name="Kruszewska J.S."/>
            <person name="Biernat P."/>
            <person name="Pawlowska J."/>
        </authorList>
    </citation>
    <scope>NUCLEOTIDE SEQUENCE</scope>
    <source>
        <strain evidence="1">WA0000067209</strain>
    </source>
</reference>
<dbReference type="Proteomes" id="UP000654370">
    <property type="component" value="Unassembled WGS sequence"/>
</dbReference>
<organism evidence="1 2">
    <name type="scientific">Mortierella isabellina</name>
    <name type="common">Filamentous fungus</name>
    <name type="synonym">Umbelopsis isabellina</name>
    <dbReference type="NCBI Taxonomy" id="91625"/>
    <lineage>
        <taxon>Eukaryota</taxon>
        <taxon>Fungi</taxon>
        <taxon>Fungi incertae sedis</taxon>
        <taxon>Mucoromycota</taxon>
        <taxon>Mucoromycotina</taxon>
        <taxon>Umbelopsidomycetes</taxon>
        <taxon>Umbelopsidales</taxon>
        <taxon>Umbelopsidaceae</taxon>
        <taxon>Umbelopsis</taxon>
    </lineage>
</organism>
<evidence type="ECO:0000313" key="2">
    <source>
        <dbReference type="Proteomes" id="UP000654370"/>
    </source>
</evidence>
<protein>
    <submittedName>
        <fullName evidence="1">Uncharacterized protein</fullName>
    </submittedName>
</protein>
<comment type="caution">
    <text evidence="1">The sequence shown here is derived from an EMBL/GenBank/DDBJ whole genome shotgun (WGS) entry which is preliminary data.</text>
</comment>
<accession>A0A8H7UJT9</accession>
<dbReference type="AlphaFoldDB" id="A0A8H7UJT9"/>
<dbReference type="OrthoDB" id="200660at2759"/>
<evidence type="ECO:0000313" key="1">
    <source>
        <dbReference type="EMBL" id="KAG2184372.1"/>
    </source>
</evidence>
<sequence>DSAYQARAAFSEMIIRDLQSGALHPRYYAFLFLLAHEPEKDLLRQTKSFLKKHAAVNHGSVTQKSYIEMSLVQLIHLLANHPDFGVEDDEIRLFIPFIELFLSCVATSENISFLYHIAQKIKATTDVTNPENSKNSYILSDLTCTLIRQKCKTSSWSLTSYPGRVKLYSELYKTLATTEQQTEVSRA</sequence>
<proteinExistence type="predicted"/>
<dbReference type="Pfam" id="PF20168">
    <property type="entry name" value="PDS5"/>
    <property type="match status" value="1"/>
</dbReference>
<name>A0A8H7UJT9_MORIS</name>
<dbReference type="EMBL" id="JAEPQZ010000002">
    <property type="protein sequence ID" value="KAG2184372.1"/>
    <property type="molecule type" value="Genomic_DNA"/>
</dbReference>